<feature type="compositionally biased region" description="Basic and acidic residues" evidence="2">
    <location>
        <begin position="220"/>
        <end position="230"/>
    </location>
</feature>
<feature type="compositionally biased region" description="Basic and acidic residues" evidence="2">
    <location>
        <begin position="361"/>
        <end position="399"/>
    </location>
</feature>
<feature type="compositionally biased region" description="Basic and acidic residues" evidence="2">
    <location>
        <begin position="258"/>
        <end position="296"/>
    </location>
</feature>
<dbReference type="CDD" id="cd06257">
    <property type="entry name" value="DnaJ"/>
    <property type="match status" value="1"/>
</dbReference>
<feature type="coiled-coil region" evidence="1">
    <location>
        <begin position="851"/>
        <end position="878"/>
    </location>
</feature>
<comment type="caution">
    <text evidence="4">The sequence shown here is derived from an EMBL/GenBank/DDBJ whole genome shotgun (WGS) entry which is preliminary data.</text>
</comment>
<reference evidence="4 5" key="1">
    <citation type="submission" date="2014-12" db="EMBL/GenBank/DDBJ databases">
        <title>Genome assembly of Enhygromyxa salina DSM 15201.</title>
        <authorList>
            <person name="Sharma G."/>
            <person name="Subramanian S."/>
        </authorList>
    </citation>
    <scope>NUCLEOTIDE SEQUENCE [LARGE SCALE GENOMIC DNA]</scope>
    <source>
        <strain evidence="4 5">DSM 15201</strain>
    </source>
</reference>
<accession>A0A0C1ZT70</accession>
<feature type="compositionally biased region" description="Basic and acidic residues" evidence="2">
    <location>
        <begin position="158"/>
        <end position="179"/>
    </location>
</feature>
<feature type="region of interest" description="Disordered" evidence="2">
    <location>
        <begin position="119"/>
        <end position="538"/>
    </location>
</feature>
<dbReference type="SUPFAM" id="SSF46565">
    <property type="entry name" value="Chaperone J-domain"/>
    <property type="match status" value="1"/>
</dbReference>
<dbReference type="EMBL" id="JMCC02000076">
    <property type="protein sequence ID" value="KIG14208.1"/>
    <property type="molecule type" value="Genomic_DNA"/>
</dbReference>
<feature type="domain" description="J" evidence="3">
    <location>
        <begin position="814"/>
        <end position="885"/>
    </location>
</feature>
<dbReference type="GO" id="GO:0003677">
    <property type="term" value="F:DNA binding"/>
    <property type="evidence" value="ECO:0007669"/>
    <property type="project" value="UniProtKB-KW"/>
</dbReference>
<dbReference type="SUPFAM" id="SSF160246">
    <property type="entry name" value="EspE N-terminal domain-like"/>
    <property type="match status" value="1"/>
</dbReference>
<feature type="compositionally biased region" description="Basic and acidic residues" evidence="2">
    <location>
        <begin position="491"/>
        <end position="509"/>
    </location>
</feature>
<keyword evidence="1" id="KW-0175">Coiled coil</keyword>
<dbReference type="Gene3D" id="1.10.287.110">
    <property type="entry name" value="DnaJ domain"/>
    <property type="match status" value="1"/>
</dbReference>
<feature type="compositionally biased region" description="Basic and acidic residues" evidence="2">
    <location>
        <begin position="135"/>
        <end position="151"/>
    </location>
</feature>
<dbReference type="RefSeq" id="WP_052553989.1">
    <property type="nucleotide sequence ID" value="NZ_JMCC02000076.1"/>
</dbReference>
<evidence type="ECO:0000313" key="4">
    <source>
        <dbReference type="EMBL" id="KIG14208.1"/>
    </source>
</evidence>
<organism evidence="4 5">
    <name type="scientific">Enhygromyxa salina</name>
    <dbReference type="NCBI Taxonomy" id="215803"/>
    <lineage>
        <taxon>Bacteria</taxon>
        <taxon>Pseudomonadati</taxon>
        <taxon>Myxococcota</taxon>
        <taxon>Polyangia</taxon>
        <taxon>Nannocystales</taxon>
        <taxon>Nannocystaceae</taxon>
        <taxon>Enhygromyxa</taxon>
    </lineage>
</organism>
<feature type="compositionally biased region" description="Basic and acidic residues" evidence="2">
    <location>
        <begin position="307"/>
        <end position="351"/>
    </location>
</feature>
<dbReference type="InterPro" id="IPR037257">
    <property type="entry name" value="T2SS_E_N_sf"/>
</dbReference>
<dbReference type="PROSITE" id="PS50076">
    <property type="entry name" value="DNAJ_2"/>
    <property type="match status" value="1"/>
</dbReference>
<gene>
    <name evidence="4" type="ORF">DB30_06957</name>
</gene>
<dbReference type="InterPro" id="IPR001623">
    <property type="entry name" value="DnaJ_domain"/>
</dbReference>
<sequence length="889" mass="98911">MTPEILIVGDPAGRRQLADLIAASGYGVVLCSPRELNRRVRVSSPPAAIIACIGDLDADVVLAGLRRTRAGASIPVVLYGRLGGNLRDLADVLDIGADHFVEEPATEAELHDALAQFVRPPTRDSRSQGHGPSRGSEDRDRDRDRDPDPRPRGAALGELHRTLDRLEASLRTDDPRSDPELAEMGLDRIPNVDPPSDAMLDSDPLVNDERGHTRGRHRDRTRDNVRDQVRGDGVTFPADLVDDGPPSTPRPALASSARDGRDGRDSRDTRDTRPERARPTRRDGTDQLVRERRPLDPDEDTGSARHSWRDEPRYPSSKRDLGSESEGQRTRAWERPEHEGPLRRGRERPDTTRSSAVLLGRRPDRDFVRTEPVRSEPGRPERAPPENTSRFDTHGRDSPWPEDDFDPSESTMIRRERSSATTRRRSSESWASRDGGAGSRRGGDLGDGRDAARPTSRLGRPPPRREPSPSPNPSRESGVDPGRDWPSSSARAREPELGRDRGPSRDDPPSPRARSRATRGRAAPAPTGSAPSLRIDPSLRESGKLTADTDVATVLWALHEQRFTGKLRLNRARVEKQLWLHDGEAVFARSTATSDRLVDGLLRRGVLTRPQYETARRLAAKEPRRAGQLLVDAGFLKARELDVQLRDHLARVIDATFVWSDGTWSTEPGDRTDEPIQLEVPMAALILDGVRYRCDASDLEDRLTRRVGGRGPLVPRLRVDGGLDGLVTEIAESFRLLPEEESWLRRFDGRHGVAALLADGADEQALFALLFTLDLAGHVDLREQPEPQAHSDRDPAQVDSDRILERLRLAREADYFDLLGLGRDASRSEVRQAHLELSATFSDDALEHDSRRRHARELRELRAAIEEARDILADDSMRSAYLAHLGEGI</sequence>
<keyword evidence="4" id="KW-0238">DNA-binding</keyword>
<feature type="compositionally biased region" description="Basic and acidic residues" evidence="2">
    <location>
        <begin position="441"/>
        <end position="452"/>
    </location>
</feature>
<evidence type="ECO:0000313" key="5">
    <source>
        <dbReference type="Proteomes" id="UP000031599"/>
    </source>
</evidence>
<name>A0A0C1ZT70_9BACT</name>
<dbReference type="InterPro" id="IPR036869">
    <property type="entry name" value="J_dom_sf"/>
</dbReference>
<evidence type="ECO:0000256" key="2">
    <source>
        <dbReference type="SAM" id="MobiDB-lite"/>
    </source>
</evidence>
<dbReference type="Pfam" id="PF14332">
    <property type="entry name" value="DUF4388"/>
    <property type="match status" value="1"/>
</dbReference>
<dbReference type="InterPro" id="IPR025497">
    <property type="entry name" value="PatA-like_N"/>
</dbReference>
<evidence type="ECO:0000259" key="3">
    <source>
        <dbReference type="PROSITE" id="PS50076"/>
    </source>
</evidence>
<evidence type="ECO:0000256" key="1">
    <source>
        <dbReference type="SAM" id="Coils"/>
    </source>
</evidence>
<dbReference type="Proteomes" id="UP000031599">
    <property type="component" value="Unassembled WGS sequence"/>
</dbReference>
<dbReference type="AlphaFoldDB" id="A0A0C1ZT70"/>
<protein>
    <submittedName>
        <fullName evidence="4">DNA-binding response regulator KdpE</fullName>
    </submittedName>
</protein>
<proteinExistence type="predicted"/>